<dbReference type="InterPro" id="IPR051262">
    <property type="entry name" value="SMP-30/CGR1_Lactonase"/>
</dbReference>
<evidence type="ECO:0000256" key="2">
    <source>
        <dbReference type="PIRSR" id="PIRSR605511-1"/>
    </source>
</evidence>
<dbReference type="PANTHER" id="PTHR47572">
    <property type="entry name" value="LIPOPROTEIN-RELATED"/>
    <property type="match status" value="1"/>
</dbReference>
<evidence type="ECO:0000313" key="7">
    <source>
        <dbReference type="Proteomes" id="UP000293583"/>
    </source>
</evidence>
<dbReference type="InterPro" id="IPR011042">
    <property type="entry name" value="6-blade_b-propeller_TolB-like"/>
</dbReference>
<evidence type="ECO:0000313" key="6">
    <source>
        <dbReference type="EMBL" id="TBH74387.1"/>
    </source>
</evidence>
<evidence type="ECO:0000259" key="5">
    <source>
        <dbReference type="Pfam" id="PF08450"/>
    </source>
</evidence>
<dbReference type="AlphaFoldDB" id="A0A4Q9BEG7"/>
<dbReference type="Pfam" id="PF08450">
    <property type="entry name" value="SGL"/>
    <property type="match status" value="1"/>
</dbReference>
<dbReference type="InterPro" id="IPR013658">
    <property type="entry name" value="SGL"/>
</dbReference>
<gene>
    <name evidence="6" type="ORF">EWU20_04395</name>
</gene>
<proteinExistence type="predicted"/>
<feature type="domain" description="SMP-30/Gluconolactonase/LRE-like region" evidence="5">
    <location>
        <begin position="54"/>
        <end position="320"/>
    </location>
</feature>
<dbReference type="InterPro" id="IPR005511">
    <property type="entry name" value="SMP-30"/>
</dbReference>
<dbReference type="Gene3D" id="2.120.10.30">
    <property type="entry name" value="TolB, C-terminal domain"/>
    <property type="match status" value="1"/>
</dbReference>
<feature type="chain" id="PRO_5020800311" evidence="4">
    <location>
        <begin position="21"/>
        <end position="335"/>
    </location>
</feature>
<evidence type="ECO:0000256" key="4">
    <source>
        <dbReference type="SAM" id="SignalP"/>
    </source>
</evidence>
<dbReference type="PANTHER" id="PTHR47572:SF4">
    <property type="entry name" value="LACTONASE DRP35"/>
    <property type="match status" value="1"/>
</dbReference>
<dbReference type="GO" id="GO:0046872">
    <property type="term" value="F:metal ion binding"/>
    <property type="evidence" value="ECO:0007669"/>
    <property type="project" value="UniProtKB-KW"/>
</dbReference>
<feature type="binding site" evidence="3">
    <location>
        <position position="211"/>
    </location>
    <ligand>
        <name>a divalent metal cation</name>
        <dbReference type="ChEBI" id="CHEBI:60240"/>
    </ligand>
</feature>
<sequence length="335" mass="36503">MKKLILPLITILGLSTAVNAQYKTIGKIHVYDESVNTLIDPSTPIEIVAEGYTWSEGPVWVKKGGYLLFSDVPENKIYQWTAEKGAVLYLTPSGYTGSTYYSYEPGANGLIINQKGNLVSAEHGDRRIAEMPLGKPESKKSLTGLWEGKKLNSPNDVIQANNGDYYFTDPPYGLPGRGKEEPAKELAYQGVYRISKKGELSLQYDKMARPNGLAMNLDESILYVGSSEPKESHILAFPVDKKGNLGEPSVFFDAAELAKQGIRGGYDGMKLDSKGNIWTTGPGGILIISPAGKLLGRIETGNPNSNVNFGEDGSTLFITSKMNLLRVKTKTKGLQ</sequence>
<reference evidence="6 7" key="1">
    <citation type="submission" date="2019-02" db="EMBL/GenBank/DDBJ databases">
        <title>Genome of a new Bacteroidetes strain.</title>
        <authorList>
            <person name="Pitt A."/>
        </authorList>
    </citation>
    <scope>NUCLEOTIDE SEQUENCE [LARGE SCALE GENOMIC DNA]</scope>
    <source>
        <strain evidence="6 7">103A-SOEBACH</strain>
    </source>
</reference>
<dbReference type="PRINTS" id="PR01790">
    <property type="entry name" value="SMP30FAMILY"/>
</dbReference>
<feature type="binding site" evidence="3">
    <location>
        <position position="155"/>
    </location>
    <ligand>
        <name>substrate</name>
    </ligand>
</feature>
<keyword evidence="3" id="KW-0862">Zinc</keyword>
<keyword evidence="3" id="KW-0479">Metal-binding</keyword>
<feature type="signal peptide" evidence="4">
    <location>
        <begin position="1"/>
        <end position="20"/>
    </location>
</feature>
<dbReference type="EMBL" id="SEWY01000002">
    <property type="protein sequence ID" value="TBH74387.1"/>
    <property type="molecule type" value="Genomic_DNA"/>
</dbReference>
<keyword evidence="7" id="KW-1185">Reference proteome</keyword>
<comment type="caution">
    <text evidence="6">The sequence shown here is derived from an EMBL/GenBank/DDBJ whole genome shotgun (WGS) entry which is preliminary data.</text>
</comment>
<keyword evidence="1" id="KW-0378">Hydrolase</keyword>
<dbReference type="SUPFAM" id="SSF63829">
    <property type="entry name" value="Calcium-dependent phosphotriesterase"/>
    <property type="match status" value="1"/>
</dbReference>
<name>A0A4Q9BEG7_9BACT</name>
<feature type="binding site" evidence="3">
    <location>
        <position position="56"/>
    </location>
    <ligand>
        <name>a divalent metal cation</name>
        <dbReference type="ChEBI" id="CHEBI:60240"/>
    </ligand>
</feature>
<dbReference type="OrthoDB" id="241638at2"/>
<protein>
    <submittedName>
        <fullName evidence="6">SMP-30/gluconolactonase/LRE family protein</fullName>
    </submittedName>
</protein>
<feature type="active site" description="Proton donor/acceptor" evidence="2">
    <location>
        <position position="267"/>
    </location>
</feature>
<organism evidence="6 7">
    <name type="scientific">Aquirufa antheringensis</name>
    <dbReference type="NCBI Taxonomy" id="2516559"/>
    <lineage>
        <taxon>Bacteria</taxon>
        <taxon>Pseudomonadati</taxon>
        <taxon>Bacteroidota</taxon>
        <taxon>Cytophagia</taxon>
        <taxon>Cytophagales</taxon>
        <taxon>Flectobacillaceae</taxon>
        <taxon>Aquirufa</taxon>
    </lineage>
</organism>
<dbReference type="GO" id="GO:0016787">
    <property type="term" value="F:hydrolase activity"/>
    <property type="evidence" value="ECO:0007669"/>
    <property type="project" value="UniProtKB-KW"/>
</dbReference>
<dbReference type="Proteomes" id="UP000293583">
    <property type="component" value="Unassembled WGS sequence"/>
</dbReference>
<dbReference type="RefSeq" id="WP_130922863.1">
    <property type="nucleotide sequence ID" value="NZ_JAANOL010000002.1"/>
</dbReference>
<comment type="cofactor">
    <cofactor evidence="3">
        <name>Zn(2+)</name>
        <dbReference type="ChEBI" id="CHEBI:29105"/>
    </cofactor>
    <text evidence="3">Binds 1 divalent metal cation per subunit.</text>
</comment>
<keyword evidence="4" id="KW-0732">Signal</keyword>
<evidence type="ECO:0000256" key="3">
    <source>
        <dbReference type="PIRSR" id="PIRSR605511-2"/>
    </source>
</evidence>
<feature type="binding site" evidence="3">
    <location>
        <position position="267"/>
    </location>
    <ligand>
        <name>a divalent metal cation</name>
        <dbReference type="ChEBI" id="CHEBI:60240"/>
    </ligand>
</feature>
<accession>A0A4Q9BEG7</accession>
<evidence type="ECO:0000256" key="1">
    <source>
        <dbReference type="ARBA" id="ARBA00022801"/>
    </source>
</evidence>